<reference evidence="8" key="2">
    <citation type="submission" date="2008-12" db="EMBL/GenBank/DDBJ databases">
        <title>Improved gene annotation of the rice (Oryza sativa) genomes.</title>
        <authorList>
            <person name="Wang J."/>
            <person name="Li R."/>
            <person name="Fan W."/>
            <person name="Huang Q."/>
            <person name="Zhang J."/>
            <person name="Zhou Y."/>
            <person name="Hu Y."/>
            <person name="Zi S."/>
            <person name="Li J."/>
            <person name="Ni P."/>
            <person name="Zheng H."/>
            <person name="Zhang Y."/>
            <person name="Zhao M."/>
            <person name="Hao Q."/>
            <person name="McDermott J."/>
            <person name="Samudrala R."/>
            <person name="Kristiansen K."/>
            <person name="Wong G.K.-S."/>
        </authorList>
    </citation>
    <scope>NUCLEOTIDE SEQUENCE</scope>
</reference>
<dbReference type="PANTHER" id="PTHR35163:SF12">
    <property type="entry name" value="OS05G0134500 PROTEIN"/>
    <property type="match status" value="1"/>
</dbReference>
<protein>
    <recommendedName>
        <fullName evidence="7">GRF-type domain-containing protein</fullName>
    </recommendedName>
</protein>
<keyword evidence="6" id="KW-0472">Membrane</keyword>
<feature type="region of interest" description="Disordered" evidence="5">
    <location>
        <begin position="1"/>
        <end position="31"/>
    </location>
</feature>
<evidence type="ECO:0000313" key="8">
    <source>
        <dbReference type="EMBL" id="EAZ42833.1"/>
    </source>
</evidence>
<dbReference type="PANTHER" id="PTHR35163">
    <property type="entry name" value="OS02G0467300 PROTEIN"/>
    <property type="match status" value="1"/>
</dbReference>
<keyword evidence="2 4" id="KW-0863">Zinc-finger</keyword>
<sequence>MEHGSREGRVRRSMPRMGVAPNPGASSSGAHGAARAVELETLLEEHSEGMLVRTGLTCRHGFFPILCCCWSGPDTGRRFLACSQVEQPCDFKYWIDEQFEGRAKRVIQDLVSMRHSMSELYEHSSRQWDDMYADRQRVKQQIHELKCTIKEQRECIVILICFSIVIACGIWLIV</sequence>
<evidence type="ECO:0000256" key="3">
    <source>
        <dbReference type="ARBA" id="ARBA00022833"/>
    </source>
</evidence>
<evidence type="ECO:0000256" key="4">
    <source>
        <dbReference type="PROSITE-ProRule" id="PRU01343"/>
    </source>
</evidence>
<gene>
    <name evidence="8" type="ORF">OsJ_27420</name>
</gene>
<accession>A0A8J8YSE5</accession>
<evidence type="ECO:0000259" key="7">
    <source>
        <dbReference type="PROSITE" id="PS51999"/>
    </source>
</evidence>
<evidence type="ECO:0000256" key="1">
    <source>
        <dbReference type="ARBA" id="ARBA00022723"/>
    </source>
</evidence>
<keyword evidence="6" id="KW-0812">Transmembrane</keyword>
<feature type="compositionally biased region" description="Basic and acidic residues" evidence="5">
    <location>
        <begin position="1"/>
        <end position="10"/>
    </location>
</feature>
<evidence type="ECO:0000256" key="6">
    <source>
        <dbReference type="SAM" id="Phobius"/>
    </source>
</evidence>
<evidence type="ECO:0000256" key="5">
    <source>
        <dbReference type="SAM" id="MobiDB-lite"/>
    </source>
</evidence>
<name>A0A8J8YSE5_ORYSJ</name>
<dbReference type="PROSITE" id="PS51999">
    <property type="entry name" value="ZF_GRF"/>
    <property type="match status" value="1"/>
</dbReference>
<dbReference type="AlphaFoldDB" id="A0A8J8YSE5"/>
<keyword evidence="3" id="KW-0862">Zinc</keyword>
<feature type="transmembrane region" description="Helical" evidence="6">
    <location>
        <begin position="155"/>
        <end position="173"/>
    </location>
</feature>
<dbReference type="GO" id="GO:0008270">
    <property type="term" value="F:zinc ion binding"/>
    <property type="evidence" value="ECO:0007669"/>
    <property type="project" value="UniProtKB-KW"/>
</dbReference>
<evidence type="ECO:0000256" key="2">
    <source>
        <dbReference type="ARBA" id="ARBA00022771"/>
    </source>
</evidence>
<dbReference type="Proteomes" id="UP000007752">
    <property type="component" value="Chromosome 8"/>
</dbReference>
<organism evidence="8">
    <name type="scientific">Oryza sativa subsp. japonica</name>
    <name type="common">Rice</name>
    <dbReference type="NCBI Taxonomy" id="39947"/>
    <lineage>
        <taxon>Eukaryota</taxon>
        <taxon>Viridiplantae</taxon>
        <taxon>Streptophyta</taxon>
        <taxon>Embryophyta</taxon>
        <taxon>Tracheophyta</taxon>
        <taxon>Spermatophyta</taxon>
        <taxon>Magnoliopsida</taxon>
        <taxon>Liliopsida</taxon>
        <taxon>Poales</taxon>
        <taxon>Poaceae</taxon>
        <taxon>BOP clade</taxon>
        <taxon>Oryzoideae</taxon>
        <taxon>Oryzeae</taxon>
        <taxon>Oryzinae</taxon>
        <taxon>Oryza</taxon>
        <taxon>Oryza sativa</taxon>
    </lineage>
</organism>
<dbReference type="EMBL" id="CM000145">
    <property type="protein sequence ID" value="EAZ42833.1"/>
    <property type="molecule type" value="Genomic_DNA"/>
</dbReference>
<keyword evidence="6" id="KW-1133">Transmembrane helix</keyword>
<feature type="domain" description="GRF-type" evidence="7">
    <location>
        <begin position="58"/>
        <end position="98"/>
    </location>
</feature>
<dbReference type="InterPro" id="IPR010666">
    <property type="entry name" value="Znf_GRF"/>
</dbReference>
<keyword evidence="1" id="KW-0479">Metal-binding</keyword>
<reference evidence="8" key="1">
    <citation type="journal article" date="2005" name="PLoS Biol.">
        <title>The genomes of Oryza sativa: a history of duplications.</title>
        <authorList>
            <person name="Yu J."/>
            <person name="Wang J."/>
            <person name="Lin W."/>
            <person name="Li S."/>
            <person name="Li H."/>
            <person name="Zhou J."/>
            <person name="Ni P."/>
            <person name="Dong W."/>
            <person name="Hu S."/>
            <person name="Zeng C."/>
            <person name="Zhang J."/>
            <person name="Zhang Y."/>
            <person name="Li R."/>
            <person name="Xu Z."/>
            <person name="Li S."/>
            <person name="Li X."/>
            <person name="Zheng H."/>
            <person name="Cong L."/>
            <person name="Lin L."/>
            <person name="Yin J."/>
            <person name="Geng J."/>
            <person name="Li G."/>
            <person name="Shi J."/>
            <person name="Liu J."/>
            <person name="Lv H."/>
            <person name="Li J."/>
            <person name="Wang J."/>
            <person name="Deng Y."/>
            <person name="Ran L."/>
            <person name="Shi X."/>
            <person name="Wang X."/>
            <person name="Wu Q."/>
            <person name="Li C."/>
            <person name="Ren X."/>
            <person name="Wang J."/>
            <person name="Wang X."/>
            <person name="Li D."/>
            <person name="Liu D."/>
            <person name="Zhang X."/>
            <person name="Ji Z."/>
            <person name="Zhao W."/>
            <person name="Sun Y."/>
            <person name="Zhang Z."/>
            <person name="Bao J."/>
            <person name="Han Y."/>
            <person name="Dong L."/>
            <person name="Ji J."/>
            <person name="Chen P."/>
            <person name="Wu S."/>
            <person name="Liu J."/>
            <person name="Xiao Y."/>
            <person name="Bu D."/>
            <person name="Tan J."/>
            <person name="Yang L."/>
            <person name="Ye C."/>
            <person name="Zhang J."/>
            <person name="Xu J."/>
            <person name="Zhou Y."/>
            <person name="Yu Y."/>
            <person name="Zhang B."/>
            <person name="Zhuang S."/>
            <person name="Wei H."/>
            <person name="Liu B."/>
            <person name="Lei M."/>
            <person name="Yu H."/>
            <person name="Li Y."/>
            <person name="Xu H."/>
            <person name="Wei S."/>
            <person name="He X."/>
            <person name="Fang L."/>
            <person name="Zhang Z."/>
            <person name="Zhang Y."/>
            <person name="Huang X."/>
            <person name="Su Z."/>
            <person name="Tong W."/>
            <person name="Li J."/>
            <person name="Tong Z."/>
            <person name="Li S."/>
            <person name="Ye J."/>
            <person name="Wang L."/>
            <person name="Fang L."/>
            <person name="Lei T."/>
            <person name="Chen C."/>
            <person name="Chen H."/>
            <person name="Xu Z."/>
            <person name="Li H."/>
            <person name="Huang H."/>
            <person name="Zhang F."/>
            <person name="Xu H."/>
            <person name="Li N."/>
            <person name="Zhao C."/>
            <person name="Li S."/>
            <person name="Dong L."/>
            <person name="Huang Y."/>
            <person name="Li L."/>
            <person name="Xi Y."/>
            <person name="Qi Q."/>
            <person name="Li W."/>
            <person name="Zhang B."/>
            <person name="Hu W."/>
            <person name="Zhang Y."/>
            <person name="Tian X."/>
            <person name="Jiao Y."/>
            <person name="Liang X."/>
            <person name="Jin J."/>
            <person name="Gao L."/>
            <person name="Zheng W."/>
            <person name="Hao B."/>
            <person name="Liu S."/>
            <person name="Wang W."/>
            <person name="Yuan L."/>
            <person name="Cao M."/>
            <person name="McDermott J."/>
            <person name="Samudrala R."/>
            <person name="Wang J."/>
            <person name="Wong G.K."/>
            <person name="Yang H."/>
        </authorList>
    </citation>
    <scope>NUCLEOTIDE SEQUENCE [LARGE SCALE GENOMIC DNA]</scope>
</reference>
<proteinExistence type="predicted"/>